<comment type="caution">
    <text evidence="7">The sequence shown here is derived from an EMBL/GenBank/DDBJ whole genome shotgun (WGS) entry which is preliminary data.</text>
</comment>
<feature type="region of interest" description="Disordered" evidence="5">
    <location>
        <begin position="15"/>
        <end position="60"/>
    </location>
</feature>
<dbReference type="Proteomes" id="UP001151287">
    <property type="component" value="Unassembled WGS sequence"/>
</dbReference>
<feature type="compositionally biased region" description="Basic and acidic residues" evidence="5">
    <location>
        <begin position="736"/>
        <end position="749"/>
    </location>
</feature>
<dbReference type="GO" id="GO:0008270">
    <property type="term" value="F:zinc ion binding"/>
    <property type="evidence" value="ECO:0007669"/>
    <property type="project" value="UniProtKB-KW"/>
</dbReference>
<organism evidence="7 8">
    <name type="scientific">Rhynchospora breviuscula</name>
    <dbReference type="NCBI Taxonomy" id="2022672"/>
    <lineage>
        <taxon>Eukaryota</taxon>
        <taxon>Viridiplantae</taxon>
        <taxon>Streptophyta</taxon>
        <taxon>Embryophyta</taxon>
        <taxon>Tracheophyta</taxon>
        <taxon>Spermatophyta</taxon>
        <taxon>Magnoliopsida</taxon>
        <taxon>Liliopsida</taxon>
        <taxon>Poales</taxon>
        <taxon>Cyperaceae</taxon>
        <taxon>Cyperoideae</taxon>
        <taxon>Rhynchosporeae</taxon>
        <taxon>Rhynchospora</taxon>
    </lineage>
</organism>
<dbReference type="InterPro" id="IPR018289">
    <property type="entry name" value="MULE_transposase_dom"/>
</dbReference>
<proteinExistence type="predicted"/>
<dbReference type="Pfam" id="PF03101">
    <property type="entry name" value="FAR1"/>
    <property type="match status" value="1"/>
</dbReference>
<feature type="compositionally biased region" description="Polar residues" evidence="5">
    <location>
        <begin position="42"/>
        <end position="60"/>
    </location>
</feature>
<feature type="region of interest" description="Disordered" evidence="5">
    <location>
        <begin position="651"/>
        <end position="670"/>
    </location>
</feature>
<dbReference type="PROSITE" id="PS50966">
    <property type="entry name" value="ZF_SWIM"/>
    <property type="match status" value="1"/>
</dbReference>
<feature type="compositionally biased region" description="Polar residues" evidence="5">
    <location>
        <begin position="660"/>
        <end position="670"/>
    </location>
</feature>
<keyword evidence="1" id="KW-0479">Metal-binding</keyword>
<accession>A0A9Q0CKW3</accession>
<evidence type="ECO:0000313" key="8">
    <source>
        <dbReference type="Proteomes" id="UP001151287"/>
    </source>
</evidence>
<name>A0A9Q0CKW3_9POAL</name>
<feature type="region of interest" description="Disordered" evidence="5">
    <location>
        <begin position="722"/>
        <end position="766"/>
    </location>
</feature>
<evidence type="ECO:0000256" key="4">
    <source>
        <dbReference type="PROSITE-ProRule" id="PRU00325"/>
    </source>
</evidence>
<keyword evidence="3" id="KW-0862">Zinc</keyword>
<keyword evidence="2 4" id="KW-0863">Zinc-finger</keyword>
<dbReference type="Pfam" id="PF10551">
    <property type="entry name" value="MULE"/>
    <property type="match status" value="1"/>
</dbReference>
<sequence length="1074" mass="121882">MAAKGEVAASYSIGEDLSFETSPETSDESKQSVFNEVAADPTENSMQSNHPVQNEESNGADSTCFIPDVRVGLEFASKEAAFEYYKKYAYLHGFGVYSNGGSSSDGKKKRVIIRCHRGRVSRSKKVKPVVEKKQVQEKTGCLASINLTFNPSKELWIISSINPEHNHELCPEFSHKIKSHRSMKFYVKKQLEINENAGLPTIGNINVVMQMGGGPDLCGFTERDARNVIGKLRRYKMQNGDAEAMMSFFRQAKRDDPEFYYACKFSPENRLEIVFWADSVSRAAYRYFGDAVSFDATYIVNKYDLPVAPIVGINHHYQTIVLGCSMMTTEDGDSYKWILQSFLDYEKIGPKVNAKKDIRSVVWDSTTEDQFESRWQSTITQYSLQDNAWLTEMFDLRAKWVPAYLSKIFWAGMSSTQRSESMNAFLDMFVNSKTCLSAFVKSFDSGLARLKRNELNEDYNCIRGDPKTFTEDPIEHQFSALYTHKMFYKLQAELLGTIRLTYICSERLGVRRVYEVEEYGMRYSVKFNTENQSYICDCHLFETDGIICRHGLLIFRVEKVQVAPDMYILNRWCKDRVYKRHHLDAKAIAVKINERRQAYDSTYMLLHSTFLELIDYALLDEPTLKAVADGLNALRSSIANSREMMIEGVGNSGSNEGSHTDSNVTGLNGNENQAVVQDPICKRRRGRNPAKRMQGVAEKIHKKIVKKKKLEKTEAKIGTDARCSRVKTRGRGSESGVRDAISKRGREVAGGRGRGRGRGRTSDVPPSVVGSKKLIVRCHPIHVVDFYVRDIQPHITDAQRARLNETGFAHLFEMSDAYISNPVVSKILECFNIYTKKFDVGDISLPFTVSDVGLSLGLKAEGTYIQEVDETGKTKKIGDSSSPLYREYFGRKTRVYYRDVEDAILEVVGNDEKVDDFVSLMLLFLFSLHLLPTSHGRVNLKFLPIVEDLDKILEYDWATLVHSTIVKQFTEAKLKPATTTIKKKDGTEITKQIKNNCIGGCVHAAIICFLERSCVKTYKVRSGGIPSFYNWDLKRRLSEQAAETLFEKIHESLLTVTNPNEPVEFYGDEKVMLA</sequence>
<keyword evidence="8" id="KW-1185">Reference proteome</keyword>
<dbReference type="OrthoDB" id="681571at2759"/>
<evidence type="ECO:0000256" key="5">
    <source>
        <dbReference type="SAM" id="MobiDB-lite"/>
    </source>
</evidence>
<dbReference type="PANTHER" id="PTHR47718">
    <property type="entry name" value="OS01G0519700 PROTEIN"/>
    <property type="match status" value="1"/>
</dbReference>
<evidence type="ECO:0000313" key="7">
    <source>
        <dbReference type="EMBL" id="KAJ1695815.1"/>
    </source>
</evidence>
<feature type="domain" description="SWIM-type" evidence="6">
    <location>
        <begin position="523"/>
        <end position="559"/>
    </location>
</feature>
<dbReference type="InterPro" id="IPR006564">
    <property type="entry name" value="Znf_PMZ"/>
</dbReference>
<dbReference type="InterPro" id="IPR004330">
    <property type="entry name" value="FAR1_DNA_bnd_dom"/>
</dbReference>
<evidence type="ECO:0000256" key="1">
    <source>
        <dbReference type="ARBA" id="ARBA00022723"/>
    </source>
</evidence>
<dbReference type="InterPro" id="IPR007527">
    <property type="entry name" value="Znf_SWIM"/>
</dbReference>
<dbReference type="EMBL" id="JAMQYH010000003">
    <property type="protein sequence ID" value="KAJ1695815.1"/>
    <property type="molecule type" value="Genomic_DNA"/>
</dbReference>
<protein>
    <recommendedName>
        <fullName evidence="6">SWIM-type domain-containing protein</fullName>
    </recommendedName>
</protein>
<dbReference type="SMART" id="SM00575">
    <property type="entry name" value="ZnF_PMZ"/>
    <property type="match status" value="1"/>
</dbReference>
<evidence type="ECO:0000256" key="2">
    <source>
        <dbReference type="ARBA" id="ARBA00022771"/>
    </source>
</evidence>
<reference evidence="7" key="1">
    <citation type="journal article" date="2022" name="Cell">
        <title>Repeat-based holocentromeres influence genome architecture and karyotype evolution.</title>
        <authorList>
            <person name="Hofstatter P.G."/>
            <person name="Thangavel G."/>
            <person name="Lux T."/>
            <person name="Neumann P."/>
            <person name="Vondrak T."/>
            <person name="Novak P."/>
            <person name="Zhang M."/>
            <person name="Costa L."/>
            <person name="Castellani M."/>
            <person name="Scott A."/>
            <person name="Toegelov H."/>
            <person name="Fuchs J."/>
            <person name="Mata-Sucre Y."/>
            <person name="Dias Y."/>
            <person name="Vanzela A.L.L."/>
            <person name="Huettel B."/>
            <person name="Almeida C.C.S."/>
            <person name="Simkova H."/>
            <person name="Souza G."/>
            <person name="Pedrosa-Harand A."/>
            <person name="Macas J."/>
            <person name="Mayer K.F.X."/>
            <person name="Houben A."/>
            <person name="Marques A."/>
        </authorList>
    </citation>
    <scope>NUCLEOTIDE SEQUENCE</scope>
    <source>
        <strain evidence="7">RhyBre1mFocal</strain>
    </source>
</reference>
<dbReference type="AlphaFoldDB" id="A0A9Q0CKW3"/>
<gene>
    <name evidence="7" type="ORF">LUZ63_012513</name>
</gene>
<dbReference type="PANTHER" id="PTHR47718:SF13">
    <property type="entry name" value="OS09G0290500 PROTEIN"/>
    <property type="match status" value="1"/>
</dbReference>
<evidence type="ECO:0000259" key="6">
    <source>
        <dbReference type="PROSITE" id="PS50966"/>
    </source>
</evidence>
<evidence type="ECO:0000256" key="3">
    <source>
        <dbReference type="ARBA" id="ARBA00022833"/>
    </source>
</evidence>